<reference evidence="2" key="1">
    <citation type="submission" date="2024-06" db="EMBL/GenBank/DDBJ databases">
        <title>Biodegradation of dimethachlon by Arthrobacter sp. K5: mechanistic insights and ecological implications.</title>
        <authorList>
            <person name="Hu S."/>
            <person name="Lu P."/>
        </authorList>
    </citation>
    <scope>NUCLEOTIDE SEQUENCE</scope>
    <source>
        <strain evidence="2">K5</strain>
    </source>
</reference>
<feature type="transmembrane region" description="Helical" evidence="1">
    <location>
        <begin position="81"/>
        <end position="100"/>
    </location>
</feature>
<evidence type="ECO:0000313" key="2">
    <source>
        <dbReference type="EMBL" id="XCH13025.1"/>
    </source>
</evidence>
<feature type="transmembrane region" description="Helical" evidence="1">
    <location>
        <begin position="126"/>
        <end position="149"/>
    </location>
</feature>
<gene>
    <name evidence="2" type="ORF">ABRP34_08635</name>
</gene>
<organism evidence="2">
    <name type="scientific">Arthrobacter sp. K5</name>
    <dbReference type="NCBI Taxonomy" id="2839623"/>
    <lineage>
        <taxon>Bacteria</taxon>
        <taxon>Bacillati</taxon>
        <taxon>Actinomycetota</taxon>
        <taxon>Actinomycetes</taxon>
        <taxon>Micrococcales</taxon>
        <taxon>Micrococcaceae</taxon>
        <taxon>Arthrobacter</taxon>
    </lineage>
</organism>
<dbReference type="EMBL" id="CP159279">
    <property type="protein sequence ID" value="XCH13025.1"/>
    <property type="molecule type" value="Genomic_DNA"/>
</dbReference>
<keyword evidence="1" id="KW-1133">Transmembrane helix</keyword>
<feature type="transmembrane region" description="Helical" evidence="1">
    <location>
        <begin position="43"/>
        <end position="61"/>
    </location>
</feature>
<feature type="transmembrane region" description="Helical" evidence="1">
    <location>
        <begin position="334"/>
        <end position="354"/>
    </location>
</feature>
<feature type="transmembrane region" description="Helical" evidence="1">
    <location>
        <begin position="308"/>
        <end position="328"/>
    </location>
</feature>
<feature type="transmembrane region" description="Helical" evidence="1">
    <location>
        <begin position="437"/>
        <end position="457"/>
    </location>
</feature>
<name>A0AAU8EW56_9MICC</name>
<feature type="transmembrane region" description="Helical" evidence="1">
    <location>
        <begin position="375"/>
        <end position="398"/>
    </location>
</feature>
<sequence length="498" mass="52489">MSQAAIRQRVHPLAVTAAVHRITWRIWFNDVARSLGSRAKARTLILAILAAIAAWTVWSSLELGKQLGLDPETGREIAAPVASVMFAMPALATLMAVLYAPDRTLLSEMLSVLPVKESHVRGATRWLTVAVGFCGGLVVSAPLALQFVFTGSFSVALAGVGYALFAALLGCLTTQLLTELMQVGAARFLGRSGVMAQGIGGLITAALLLYAFMSSMPINGSDGKGVLLPLGDVLAWFLGGQIPAWWVLCLVGGALPVLLIALDALEAVPRKESAPWRPRLGRPPASSSNSPTFMLLELRQWLRYPPNAVLLLFINGLCAAAVVAVALTGGDELGVFYVALGVASAVGIGCYGPTRRHHWLYRVTGSPTAWIGPKFRAVLMIWAVMMAVYGTAFMLVSGAGPVEILLALPMLFVELCASCALGLLLPVSRDQSIGGAVSEAVAVVGLLGLTFGLQSMLAASANLLTSLAIQLAMMGAAFGWYLLTAKWLALHRTEMASA</sequence>
<protein>
    <recommendedName>
        <fullName evidence="3">ABC-2 type transport system permease protein</fullName>
    </recommendedName>
</protein>
<feature type="transmembrane region" description="Helical" evidence="1">
    <location>
        <begin position="404"/>
        <end position="425"/>
    </location>
</feature>
<dbReference type="AlphaFoldDB" id="A0AAU8EW56"/>
<evidence type="ECO:0000256" key="1">
    <source>
        <dbReference type="SAM" id="Phobius"/>
    </source>
</evidence>
<feature type="transmembrane region" description="Helical" evidence="1">
    <location>
        <begin position="155"/>
        <end position="177"/>
    </location>
</feature>
<feature type="transmembrane region" description="Helical" evidence="1">
    <location>
        <begin position="233"/>
        <end position="262"/>
    </location>
</feature>
<evidence type="ECO:0008006" key="3">
    <source>
        <dbReference type="Google" id="ProtNLM"/>
    </source>
</evidence>
<dbReference type="RefSeq" id="WP_353712892.1">
    <property type="nucleotide sequence ID" value="NZ_CP159279.1"/>
</dbReference>
<keyword evidence="1" id="KW-0472">Membrane</keyword>
<proteinExistence type="predicted"/>
<keyword evidence="1" id="KW-0812">Transmembrane</keyword>
<feature type="transmembrane region" description="Helical" evidence="1">
    <location>
        <begin position="463"/>
        <end position="483"/>
    </location>
</feature>
<accession>A0AAU8EW56</accession>
<feature type="transmembrane region" description="Helical" evidence="1">
    <location>
        <begin position="189"/>
        <end position="213"/>
    </location>
</feature>